<dbReference type="Pfam" id="PF07883">
    <property type="entry name" value="Cupin_2"/>
    <property type="match status" value="1"/>
</dbReference>
<evidence type="ECO:0000313" key="4">
    <source>
        <dbReference type="Proteomes" id="UP001589891"/>
    </source>
</evidence>
<dbReference type="EMBL" id="JBHLSS010000020">
    <property type="protein sequence ID" value="MFC0708578.1"/>
    <property type="molecule type" value="Genomic_DNA"/>
</dbReference>
<dbReference type="PANTHER" id="PTHR40279:SF3">
    <property type="entry name" value="4-AMINOBENZOATE SYNTHASE"/>
    <property type="match status" value="1"/>
</dbReference>
<evidence type="ECO:0000256" key="1">
    <source>
        <dbReference type="ARBA" id="ARBA00023002"/>
    </source>
</evidence>
<dbReference type="InterPro" id="IPR016084">
    <property type="entry name" value="Haem_Oase-like_multi-hlx"/>
</dbReference>
<keyword evidence="4" id="KW-1185">Reference proteome</keyword>
<dbReference type="SMART" id="SM01236">
    <property type="entry name" value="Haem_oxygenase_2"/>
    <property type="match status" value="1"/>
</dbReference>
<organism evidence="3 4">
    <name type="scientific">Azorhizophilus paspali</name>
    <name type="common">Azotobacter paspali</name>
    <dbReference type="NCBI Taxonomy" id="69963"/>
    <lineage>
        <taxon>Bacteria</taxon>
        <taxon>Pseudomonadati</taxon>
        <taxon>Pseudomonadota</taxon>
        <taxon>Gammaproteobacteria</taxon>
        <taxon>Pseudomonadales</taxon>
        <taxon>Pseudomonadaceae</taxon>
        <taxon>Azorhizophilus</taxon>
    </lineage>
</organism>
<evidence type="ECO:0000259" key="2">
    <source>
        <dbReference type="Pfam" id="PF07883"/>
    </source>
</evidence>
<gene>
    <name evidence="3" type="ORF">ACFFGX_02850</name>
</gene>
<dbReference type="InterPro" id="IPR039068">
    <property type="entry name" value="PqqC-like"/>
</dbReference>
<sequence>MQAIAIKPQQATSLSAVSPIWSEWLCEQGLTRLIQHPLLVALERNEVSLTTLKTLLIQHSHYSRHFTRYLCALMGQLDHPEDVLALMENMREEMGVDGNDRITHAELYQRTLRVLGVSTADEAALPEAAAMAQTMFSHCQNSDALVGLAAMCLGAEAIVPIIYHPILQALRGKGYGEEATEFFSLHIEEDEDHALTMLAIMKRLTHGDEKRHALATQIGRELIECRIAMFDAIWRQSLTFAVAQAEQRDKGGRFSSADFWRVPSRLQVHLPDRLSHSQVMQVSQDNDATFSSQRKHKVHIVDLPSHTISMTVGRLDVTEATRLHRHNYETLIYVMQGEGYSRIGDRNVPWRAGDAFYVPVWAEHQHVNSGGGECVYLACENAPMLQNLGGIALREELGHTGV</sequence>
<comment type="caution">
    <text evidence="3">The sequence shown here is derived from an EMBL/GenBank/DDBJ whole genome shotgun (WGS) entry which is preliminary data.</text>
</comment>
<dbReference type="Gene3D" id="2.60.120.10">
    <property type="entry name" value="Jelly Rolls"/>
    <property type="match status" value="1"/>
</dbReference>
<protein>
    <submittedName>
        <fullName evidence="3">Iron-containing redox enzyme family protein</fullName>
    </submittedName>
</protein>
<dbReference type="SUPFAM" id="SSF51182">
    <property type="entry name" value="RmlC-like cupins"/>
    <property type="match status" value="1"/>
</dbReference>
<name>A0ABV6SGB6_AZOPA</name>
<dbReference type="Proteomes" id="UP001589891">
    <property type="component" value="Unassembled WGS sequence"/>
</dbReference>
<accession>A0ABV6SGB6</accession>
<dbReference type="SUPFAM" id="SSF48613">
    <property type="entry name" value="Heme oxygenase-like"/>
    <property type="match status" value="1"/>
</dbReference>
<dbReference type="Pfam" id="PF14518">
    <property type="entry name" value="Haem_oxygenas_2"/>
    <property type="match status" value="1"/>
</dbReference>
<proteinExistence type="predicted"/>
<dbReference type="RefSeq" id="WP_376942679.1">
    <property type="nucleotide sequence ID" value="NZ_CP171449.1"/>
</dbReference>
<keyword evidence="1" id="KW-0560">Oxidoreductase</keyword>
<dbReference type="PANTHER" id="PTHR40279">
    <property type="entry name" value="PQQC-LIKE PROTEIN"/>
    <property type="match status" value="1"/>
</dbReference>
<feature type="domain" description="Cupin type-2" evidence="2">
    <location>
        <begin position="319"/>
        <end position="377"/>
    </location>
</feature>
<reference evidence="3 4" key="1">
    <citation type="submission" date="2024-09" db="EMBL/GenBank/DDBJ databases">
        <authorList>
            <person name="Sun Q."/>
            <person name="Mori K."/>
        </authorList>
    </citation>
    <scope>NUCLEOTIDE SEQUENCE [LARGE SCALE GENOMIC DNA]</scope>
    <source>
        <strain evidence="3 4">NCAIM B.01794</strain>
    </source>
</reference>
<dbReference type="Gene3D" id="1.20.910.10">
    <property type="entry name" value="Heme oxygenase-like"/>
    <property type="match status" value="1"/>
</dbReference>
<evidence type="ECO:0000313" key="3">
    <source>
        <dbReference type="EMBL" id="MFC0708578.1"/>
    </source>
</evidence>
<dbReference type="InterPro" id="IPR011051">
    <property type="entry name" value="RmlC_Cupin_sf"/>
</dbReference>
<dbReference type="InterPro" id="IPR013096">
    <property type="entry name" value="Cupin_2"/>
</dbReference>
<dbReference type="InterPro" id="IPR014710">
    <property type="entry name" value="RmlC-like_jellyroll"/>
</dbReference>